<evidence type="ECO:0000313" key="2">
    <source>
        <dbReference type="Proteomes" id="UP000248555"/>
    </source>
</evidence>
<dbReference type="Proteomes" id="UP000248555">
    <property type="component" value="Unassembled WGS sequence"/>
</dbReference>
<dbReference type="OrthoDB" id="2417337at2"/>
<accession>A0A327YHL7</accession>
<proteinExistence type="predicted"/>
<protein>
    <submittedName>
        <fullName evidence="1">Competence protein ComK</fullName>
    </submittedName>
</protein>
<dbReference type="InterPro" id="IPR010461">
    <property type="entry name" value="ComK"/>
</dbReference>
<comment type="caution">
    <text evidence="1">The sequence shown here is derived from an EMBL/GenBank/DDBJ whole genome shotgun (WGS) entry which is preliminary data.</text>
</comment>
<keyword evidence="2" id="KW-1185">Reference proteome</keyword>
<dbReference type="Pfam" id="PF06338">
    <property type="entry name" value="ComK"/>
    <property type="match status" value="1"/>
</dbReference>
<gene>
    <name evidence="1" type="ORF">B0I26_10514</name>
</gene>
<evidence type="ECO:0000313" key="1">
    <source>
        <dbReference type="EMBL" id="RAK19832.1"/>
    </source>
</evidence>
<sequence length="173" mass="20057">MRTEDYCVITRETQALEPMYDNYGNLCTIVHESRETYMVTKSPKQIIEANCSFYGCGYEGRLESAKQILGIKQMVPIALSVALGLYAMPTCSPDSDKCCWLFLAHMKKIERHEKKRAKVIFANDSSLIIDVHQDTLEARWAKMTLLHYVLTKRIGVYEKWESRLGLNEIWRLL</sequence>
<dbReference type="GO" id="GO:0030420">
    <property type="term" value="P:establishment of competence for transformation"/>
    <property type="evidence" value="ECO:0007669"/>
    <property type="project" value="InterPro"/>
</dbReference>
<organism evidence="1 2">
    <name type="scientific">Paranoxybacillus vitaminiphilus</name>
    <dbReference type="NCBI Taxonomy" id="581036"/>
    <lineage>
        <taxon>Bacteria</taxon>
        <taxon>Bacillati</taxon>
        <taxon>Bacillota</taxon>
        <taxon>Bacilli</taxon>
        <taxon>Bacillales</taxon>
        <taxon>Anoxybacillaceae</taxon>
        <taxon>Paranoxybacillus</taxon>
    </lineage>
</organism>
<dbReference type="EMBL" id="QLMH01000005">
    <property type="protein sequence ID" value="RAK19832.1"/>
    <property type="molecule type" value="Genomic_DNA"/>
</dbReference>
<reference evidence="1 2" key="1">
    <citation type="submission" date="2018-06" db="EMBL/GenBank/DDBJ databases">
        <title>Genomic Encyclopedia of Type Strains, Phase III (KMG-III): the genomes of soil and plant-associated and newly described type strains.</title>
        <authorList>
            <person name="Whitman W."/>
        </authorList>
    </citation>
    <scope>NUCLEOTIDE SEQUENCE [LARGE SCALE GENOMIC DNA]</scope>
    <source>
        <strain evidence="1 2">CGMCC 1.8979</strain>
    </source>
</reference>
<name>A0A327YHL7_9BACL</name>
<dbReference type="RefSeq" id="WP_111644895.1">
    <property type="nucleotide sequence ID" value="NZ_QLMH01000005.1"/>
</dbReference>
<dbReference type="AlphaFoldDB" id="A0A327YHL7"/>